<feature type="region of interest" description="Disordered" evidence="3">
    <location>
        <begin position="813"/>
        <end position="856"/>
    </location>
</feature>
<feature type="compositionally biased region" description="Acidic residues" evidence="3">
    <location>
        <begin position="82"/>
        <end position="97"/>
    </location>
</feature>
<feature type="region of interest" description="Disordered" evidence="3">
    <location>
        <begin position="640"/>
        <end position="700"/>
    </location>
</feature>
<feature type="domain" description="Bromo" evidence="4">
    <location>
        <begin position="224"/>
        <end position="294"/>
    </location>
</feature>
<dbReference type="PROSITE" id="PS00633">
    <property type="entry name" value="BROMODOMAIN_1"/>
    <property type="match status" value="1"/>
</dbReference>
<accession>A0A328D794</accession>
<dbReference type="PRINTS" id="PR00503">
    <property type="entry name" value="BROMODOMAIN"/>
</dbReference>
<proteinExistence type="predicted"/>
<name>A0A328D794_9ASTE</name>
<dbReference type="InterPro" id="IPR018359">
    <property type="entry name" value="Bromodomain_CS"/>
</dbReference>
<feature type="compositionally biased region" description="Polar residues" evidence="3">
    <location>
        <begin position="641"/>
        <end position="651"/>
    </location>
</feature>
<evidence type="ECO:0000256" key="3">
    <source>
        <dbReference type="SAM" id="MobiDB-lite"/>
    </source>
</evidence>
<feature type="compositionally biased region" description="Polar residues" evidence="3">
    <location>
        <begin position="355"/>
        <end position="396"/>
    </location>
</feature>
<dbReference type="Proteomes" id="UP000249390">
    <property type="component" value="Unassembled WGS sequence"/>
</dbReference>
<sequence>MRWREFREKRERESFEGFRERKGVEIERMGQIVRRGRKGRPPKADLGGSRRAAAAAETEGELRRSSRRRNVRYTFDFDDFLDDEDFEEEEEDEDDEDDGRKEKKLELLLKLQGEDELTRSRNRHSSHAQPVSASEEEDDEEDGKPSKKRRISRRHDDEYEENEDDEEGDEADDNENGNQNDFEECGRKAEARSFESSPGTPSGRPSPFPLPDKKMLELILDKLQKKDIYGVYAEPVDPEELPDYHDVIEHPMDFSTVRNKLRNGSYATLEQFESDVFLICSNAMQYNDSDTIYYKQASSIQELATRKFQKIRVNVECAERLEKVKSDPRPKSSPLVKRHIKKPVGRTVQEPAGSDFSSGATLANAGDAQNDSNAFPGTSGRINSTDGPTDGNVLSTDNLDREELHSGKGHLYRCGRKSALQDENRRATYEISTQSACTSSESLFSTFEAEIKHLVPVGLYADHSYARSLACFAATLGPIAWEFASRRITQALPSGLKFGRGWIGEYEPLPSPVLMLKNHTLKEPSFLAKSTQKVKVEKKKVETMEPKSMDEVNQQYVCPKPPTPNNIESKPFFLGITGKKPPNSSSPRYDPQNCPSPNFIKPEKKLIRQFELNFQPLPCNQSSFEPSKVANNIIEVPAGSKNRNLSSSAPSQLLDAKGKDNSRHSNAATRLSSVGGSDNVNKGVTLFPHGQGHGPSDSSNASAVAARAWMSMGASGGFKQASESQISAESLYNPSRNFQLQNIQYRPSSGMHFLPGKGIYPFHAFMPHTARGVVGIEGQVPNRPVMFPQFVGPIDPSRFHPRQNLNSHSAIQSRLNRESVPPPDLNITFQSAGSPPSRPSSGILVDSQHPDLALQL</sequence>
<dbReference type="PANTHER" id="PTHR22881">
    <property type="entry name" value="BROMODOMAIN CONTAINING PROTEIN"/>
    <property type="match status" value="1"/>
</dbReference>
<dbReference type="InterPro" id="IPR036427">
    <property type="entry name" value="Bromodomain-like_sf"/>
</dbReference>
<keyword evidence="1 2" id="KW-0103">Bromodomain</keyword>
<dbReference type="PANTHER" id="PTHR22881:SF42">
    <property type="entry name" value="DNA-BINDING BROMODOMAIN-CONTAINING PROTEIN"/>
    <property type="match status" value="1"/>
</dbReference>
<evidence type="ECO:0000256" key="2">
    <source>
        <dbReference type="PROSITE-ProRule" id="PRU00035"/>
    </source>
</evidence>
<dbReference type="SMART" id="SM00297">
    <property type="entry name" value="BROMO"/>
    <property type="match status" value="1"/>
</dbReference>
<evidence type="ECO:0000313" key="5">
    <source>
        <dbReference type="EMBL" id="RAL41010.1"/>
    </source>
</evidence>
<dbReference type="SUPFAM" id="SSF47370">
    <property type="entry name" value="Bromodomain"/>
    <property type="match status" value="1"/>
</dbReference>
<dbReference type="InterPro" id="IPR001487">
    <property type="entry name" value="Bromodomain"/>
</dbReference>
<feature type="compositionally biased region" description="Basic and acidic residues" evidence="3">
    <location>
        <begin position="98"/>
        <end position="119"/>
    </location>
</feature>
<dbReference type="Gene3D" id="1.20.920.10">
    <property type="entry name" value="Bromodomain-like"/>
    <property type="match status" value="1"/>
</dbReference>
<feature type="region of interest" description="Disordered" evidence="3">
    <location>
        <begin position="324"/>
        <end position="396"/>
    </location>
</feature>
<gene>
    <name evidence="5" type="ORF">DM860_008708</name>
</gene>
<organism evidence="5 6">
    <name type="scientific">Cuscuta australis</name>
    <dbReference type="NCBI Taxonomy" id="267555"/>
    <lineage>
        <taxon>Eukaryota</taxon>
        <taxon>Viridiplantae</taxon>
        <taxon>Streptophyta</taxon>
        <taxon>Embryophyta</taxon>
        <taxon>Tracheophyta</taxon>
        <taxon>Spermatophyta</taxon>
        <taxon>Magnoliopsida</taxon>
        <taxon>eudicotyledons</taxon>
        <taxon>Gunneridae</taxon>
        <taxon>Pentapetalae</taxon>
        <taxon>asterids</taxon>
        <taxon>lamiids</taxon>
        <taxon>Solanales</taxon>
        <taxon>Convolvulaceae</taxon>
        <taxon>Cuscuteae</taxon>
        <taxon>Cuscuta</taxon>
        <taxon>Cuscuta subgen. Grammica</taxon>
        <taxon>Cuscuta sect. Cleistogrammica</taxon>
    </lineage>
</organism>
<comment type="caution">
    <text evidence="5">The sequence shown here is derived from an EMBL/GenBank/DDBJ whole genome shotgun (WGS) entry which is preliminary data.</text>
</comment>
<evidence type="ECO:0000313" key="6">
    <source>
        <dbReference type="Proteomes" id="UP000249390"/>
    </source>
</evidence>
<evidence type="ECO:0000259" key="4">
    <source>
        <dbReference type="PROSITE" id="PS50014"/>
    </source>
</evidence>
<reference evidence="5 6" key="1">
    <citation type="submission" date="2018-06" db="EMBL/GenBank/DDBJ databases">
        <title>The Genome of Cuscuta australis (Dodder) Provides Insight into the Evolution of Plant Parasitism.</title>
        <authorList>
            <person name="Liu H."/>
        </authorList>
    </citation>
    <scope>NUCLEOTIDE SEQUENCE [LARGE SCALE GENOMIC DNA]</scope>
    <source>
        <strain evidence="6">cv. Yunnan</strain>
        <tissue evidence="5">Vines</tissue>
    </source>
</reference>
<dbReference type="Pfam" id="PF00439">
    <property type="entry name" value="Bromodomain"/>
    <property type="match status" value="1"/>
</dbReference>
<feature type="region of interest" description="Disordered" evidence="3">
    <location>
        <begin position="33"/>
        <end position="66"/>
    </location>
</feature>
<evidence type="ECO:0000256" key="1">
    <source>
        <dbReference type="ARBA" id="ARBA00023117"/>
    </source>
</evidence>
<protein>
    <recommendedName>
        <fullName evidence="4">Bromo domain-containing protein</fullName>
    </recommendedName>
</protein>
<keyword evidence="6" id="KW-1185">Reference proteome</keyword>
<dbReference type="CDD" id="cd04369">
    <property type="entry name" value="Bromodomain"/>
    <property type="match status" value="1"/>
</dbReference>
<feature type="compositionally biased region" description="Basic and acidic residues" evidence="3">
    <location>
        <begin position="184"/>
        <end position="193"/>
    </location>
</feature>
<dbReference type="EMBL" id="NQVE01000192">
    <property type="protein sequence ID" value="RAL41010.1"/>
    <property type="molecule type" value="Genomic_DNA"/>
</dbReference>
<feature type="region of interest" description="Disordered" evidence="3">
    <location>
        <begin position="82"/>
        <end position="212"/>
    </location>
</feature>
<dbReference type="InterPro" id="IPR051831">
    <property type="entry name" value="Bromodomain_contain_prot"/>
</dbReference>
<feature type="compositionally biased region" description="Acidic residues" evidence="3">
    <location>
        <begin position="158"/>
        <end position="175"/>
    </location>
</feature>
<dbReference type="PROSITE" id="PS50014">
    <property type="entry name" value="BROMODOMAIN_2"/>
    <property type="match status" value="1"/>
</dbReference>
<dbReference type="AlphaFoldDB" id="A0A328D794"/>
<feature type="compositionally biased region" description="Polar residues" evidence="3">
    <location>
        <begin position="664"/>
        <end position="682"/>
    </location>
</feature>